<reference evidence="1 2" key="2">
    <citation type="journal article" date="2022" name="Mol. Ecol. Resour.">
        <title>The genomes of chicory, endive, great burdock and yacon provide insights into Asteraceae paleo-polyploidization history and plant inulin production.</title>
        <authorList>
            <person name="Fan W."/>
            <person name="Wang S."/>
            <person name="Wang H."/>
            <person name="Wang A."/>
            <person name="Jiang F."/>
            <person name="Liu H."/>
            <person name="Zhao H."/>
            <person name="Xu D."/>
            <person name="Zhang Y."/>
        </authorList>
    </citation>
    <scope>NUCLEOTIDE SEQUENCE [LARGE SCALE GENOMIC DNA]</scope>
    <source>
        <strain evidence="2">cv. Yunnan</strain>
        <tissue evidence="1">Leaves</tissue>
    </source>
</reference>
<protein>
    <submittedName>
        <fullName evidence="1">Uncharacterized protein</fullName>
    </submittedName>
</protein>
<dbReference type="Proteomes" id="UP001056120">
    <property type="component" value="Linkage Group LG14"/>
</dbReference>
<name>A0ACB9GL17_9ASTR</name>
<reference evidence="2" key="1">
    <citation type="journal article" date="2022" name="Mol. Ecol. Resour.">
        <title>The genomes of chicory, endive, great burdock and yacon provide insights into Asteraceae palaeo-polyploidization history and plant inulin production.</title>
        <authorList>
            <person name="Fan W."/>
            <person name="Wang S."/>
            <person name="Wang H."/>
            <person name="Wang A."/>
            <person name="Jiang F."/>
            <person name="Liu H."/>
            <person name="Zhao H."/>
            <person name="Xu D."/>
            <person name="Zhang Y."/>
        </authorList>
    </citation>
    <scope>NUCLEOTIDE SEQUENCE [LARGE SCALE GENOMIC DNA]</scope>
    <source>
        <strain evidence="2">cv. Yunnan</strain>
    </source>
</reference>
<evidence type="ECO:0000313" key="2">
    <source>
        <dbReference type="Proteomes" id="UP001056120"/>
    </source>
</evidence>
<comment type="caution">
    <text evidence="1">The sequence shown here is derived from an EMBL/GenBank/DDBJ whole genome shotgun (WGS) entry which is preliminary data.</text>
</comment>
<keyword evidence="2" id="KW-1185">Reference proteome</keyword>
<proteinExistence type="predicted"/>
<gene>
    <name evidence="1" type="ORF">L1987_43189</name>
</gene>
<accession>A0ACB9GL17</accession>
<dbReference type="EMBL" id="CM042031">
    <property type="protein sequence ID" value="KAI3784097.1"/>
    <property type="molecule type" value="Genomic_DNA"/>
</dbReference>
<evidence type="ECO:0000313" key="1">
    <source>
        <dbReference type="EMBL" id="KAI3784097.1"/>
    </source>
</evidence>
<sequence length="82" mass="8896">MMDGGLNLDLPPSLPSLSPSGSDSILRELSQARRFFTPPTIPRHFFFPSPSLAQQTIDLALLGNSQLNFLVCFGKFGGIMEG</sequence>
<organism evidence="1 2">
    <name type="scientific">Smallanthus sonchifolius</name>
    <dbReference type="NCBI Taxonomy" id="185202"/>
    <lineage>
        <taxon>Eukaryota</taxon>
        <taxon>Viridiplantae</taxon>
        <taxon>Streptophyta</taxon>
        <taxon>Embryophyta</taxon>
        <taxon>Tracheophyta</taxon>
        <taxon>Spermatophyta</taxon>
        <taxon>Magnoliopsida</taxon>
        <taxon>eudicotyledons</taxon>
        <taxon>Gunneridae</taxon>
        <taxon>Pentapetalae</taxon>
        <taxon>asterids</taxon>
        <taxon>campanulids</taxon>
        <taxon>Asterales</taxon>
        <taxon>Asteraceae</taxon>
        <taxon>Asteroideae</taxon>
        <taxon>Heliantheae alliance</taxon>
        <taxon>Millerieae</taxon>
        <taxon>Smallanthus</taxon>
    </lineage>
</organism>